<keyword evidence="4" id="KW-1185">Reference proteome</keyword>
<gene>
    <name evidence="2" type="ORF">CH360_06655</name>
    <name evidence="3" type="ORF">CH373_12315</name>
</gene>
<dbReference type="RefSeq" id="WP_100713240.1">
    <property type="nucleotide sequence ID" value="NZ_NPDY01000004.1"/>
</dbReference>
<dbReference type="OrthoDB" id="2043779at2"/>
<dbReference type="SUPFAM" id="SSF51735">
    <property type="entry name" value="NAD(P)-binding Rossmann-fold domains"/>
    <property type="match status" value="1"/>
</dbReference>
<evidence type="ECO:0000313" key="3">
    <source>
        <dbReference type="EMBL" id="PJZ72838.1"/>
    </source>
</evidence>
<dbReference type="GO" id="GO:0000166">
    <property type="term" value="F:nucleotide binding"/>
    <property type="evidence" value="ECO:0007669"/>
    <property type="project" value="InterPro"/>
</dbReference>
<comment type="caution">
    <text evidence="3">The sequence shown here is derived from an EMBL/GenBank/DDBJ whole genome shotgun (WGS) entry which is preliminary data.</text>
</comment>
<dbReference type="Gene3D" id="3.40.50.720">
    <property type="entry name" value="NAD(P)-binding Rossmann-like Domain"/>
    <property type="match status" value="1"/>
</dbReference>
<evidence type="ECO:0000259" key="1">
    <source>
        <dbReference type="Pfam" id="PF01408"/>
    </source>
</evidence>
<name>A0A2M9ZL94_9LEPT</name>
<dbReference type="PANTHER" id="PTHR43377:SF1">
    <property type="entry name" value="BILIVERDIN REDUCTASE A"/>
    <property type="match status" value="1"/>
</dbReference>
<organism evidence="3 5">
    <name type="scientific">Leptospira perolatii</name>
    <dbReference type="NCBI Taxonomy" id="2023191"/>
    <lineage>
        <taxon>Bacteria</taxon>
        <taxon>Pseudomonadati</taxon>
        <taxon>Spirochaetota</taxon>
        <taxon>Spirochaetia</taxon>
        <taxon>Leptospirales</taxon>
        <taxon>Leptospiraceae</taxon>
        <taxon>Leptospira</taxon>
    </lineage>
</organism>
<evidence type="ECO:0000313" key="4">
    <source>
        <dbReference type="Proteomes" id="UP000231962"/>
    </source>
</evidence>
<dbReference type="EMBL" id="NPDZ01000007">
    <property type="protein sequence ID" value="PJZ72838.1"/>
    <property type="molecule type" value="Genomic_DNA"/>
</dbReference>
<evidence type="ECO:0000313" key="2">
    <source>
        <dbReference type="EMBL" id="PJZ70278.1"/>
    </source>
</evidence>
<accession>A0A2M9ZL94</accession>
<proteinExistence type="predicted"/>
<dbReference type="InterPro" id="IPR051450">
    <property type="entry name" value="Gfo/Idh/MocA_Oxidoreductases"/>
</dbReference>
<dbReference type="InterPro" id="IPR000683">
    <property type="entry name" value="Gfo/Idh/MocA-like_OxRdtase_N"/>
</dbReference>
<reference evidence="4 5" key="1">
    <citation type="submission" date="2017-07" db="EMBL/GenBank/DDBJ databases">
        <title>Leptospira spp. isolated from tropical soils.</title>
        <authorList>
            <person name="Thibeaux R."/>
            <person name="Iraola G."/>
            <person name="Ferres I."/>
            <person name="Bierque E."/>
            <person name="Girault D."/>
            <person name="Soupe-Gilbert M.-E."/>
            <person name="Picardeau M."/>
            <person name="Goarant C."/>
        </authorList>
    </citation>
    <scope>NUCLEOTIDE SEQUENCE [LARGE SCALE GENOMIC DNA]</scope>
    <source>
        <strain evidence="3 5">FH1-B-B1</strain>
        <strain evidence="2 4">FH1-B-C1</strain>
    </source>
</reference>
<dbReference type="Proteomes" id="UP000231962">
    <property type="component" value="Unassembled WGS sequence"/>
</dbReference>
<dbReference type="InterPro" id="IPR036291">
    <property type="entry name" value="NAD(P)-bd_dom_sf"/>
</dbReference>
<sequence length="327" mass="37261">MSELLLIGAGQLGSRHLQGLSRVPGDNRIFVIDPSRESLVRAESRLTEVTDRNTKNLYSFQTSFDSVSENIDLVIVATNSDVRREALDSCISRGKFKNLILEKFLFQKKEDFFEVQKTLKTKNITAWVNCARREFPEFQTLKEKFRGNPIQEVSVSGSNWGMGCNSIHFVDLISYLSDSIEYTLEGNDLMQELYETKRVGYIEFLGSIQGKFDKGPHFTITSTLSEGQGIQIFIKSATFSALIFQSEQRVLFLQKDGENQLETVEPFLIHYQSDLTCKVVTSILETGKCNLTKYDESAKLHMPLFDLFLNHYKKISGNLTELRCPIT</sequence>
<evidence type="ECO:0000313" key="5">
    <source>
        <dbReference type="Proteomes" id="UP000231990"/>
    </source>
</evidence>
<dbReference type="Proteomes" id="UP000231990">
    <property type="component" value="Unassembled WGS sequence"/>
</dbReference>
<dbReference type="AlphaFoldDB" id="A0A2M9ZL94"/>
<feature type="domain" description="Gfo/Idh/MocA-like oxidoreductase N-terminal" evidence="1">
    <location>
        <begin position="5"/>
        <end position="129"/>
    </location>
</feature>
<dbReference type="PANTHER" id="PTHR43377">
    <property type="entry name" value="BILIVERDIN REDUCTASE A"/>
    <property type="match status" value="1"/>
</dbReference>
<protein>
    <recommendedName>
        <fullName evidence="1">Gfo/Idh/MocA-like oxidoreductase N-terminal domain-containing protein</fullName>
    </recommendedName>
</protein>
<dbReference type="EMBL" id="NPDY01000004">
    <property type="protein sequence ID" value="PJZ70278.1"/>
    <property type="molecule type" value="Genomic_DNA"/>
</dbReference>
<dbReference type="Pfam" id="PF01408">
    <property type="entry name" value="GFO_IDH_MocA"/>
    <property type="match status" value="1"/>
</dbReference>